<reference evidence="2 3" key="1">
    <citation type="submission" date="2021-02" db="EMBL/GenBank/DDBJ databases">
        <title>FDA dAtabase for Regulatory Grade micrObial Sequences (FDA-ARGOS): Supporting development and validation of Infectious Disease Dx tests.</title>
        <authorList>
            <person name="Minogue T."/>
            <person name="Wolcott M."/>
            <person name="Wasieloski L."/>
            <person name="Aguilar W."/>
            <person name="Moore D."/>
            <person name="Jaissle J."/>
            <person name="Tallon L."/>
            <person name="Sadzewicz L."/>
            <person name="Zhao X."/>
            <person name="Boylan J."/>
            <person name="Ott S."/>
            <person name="Bowen H."/>
            <person name="Vavikolanu K."/>
            <person name="Mehta A."/>
            <person name="Aluvathingal J."/>
            <person name="Nadendla S."/>
            <person name="Yan Y."/>
            <person name="Sichtig H."/>
        </authorList>
    </citation>
    <scope>NUCLEOTIDE SEQUENCE [LARGE SCALE GENOMIC DNA]</scope>
    <source>
        <strain evidence="2 3">FDAARGOS_1272</strain>
    </source>
</reference>
<dbReference type="EMBL" id="CP069482">
    <property type="protein sequence ID" value="QRO75906.1"/>
    <property type="molecule type" value="Genomic_DNA"/>
</dbReference>
<keyword evidence="3" id="KW-1185">Reference proteome</keyword>
<dbReference type="InterPro" id="IPR041436">
    <property type="entry name" value="RNAse_A_bac"/>
</dbReference>
<dbReference type="AlphaFoldDB" id="A0A892HYU7"/>
<sequence>MREDHDGEVRIVLSAAQLAAVLKRQTISPGEMLSNRLWGGLQVVGGVLEMTGAAALCIAPEPTGLTKLGCVAFGVHGADTAAAGLKQIWTGRQTSALLQHGVSKLVDAAKAPPEMADHVGLSLDLAVPFGLAGAIKAIRASSITAGRIDLIRHEATAVNPRLGGHTIAKHVGKTEEQLKKRLMLEPHLRFASSFIDLQTAERAISEVMRAQALQIQRWASSATRNSTLRIIGDVGHTVGYTLARGAGTVSNSTKIMIITKMTAYNEMPYFILTAFLL</sequence>
<protein>
    <recommendedName>
        <fullName evidence="1">Bacterial CdiA-CT RNAse A domain-containing protein</fullName>
    </recommendedName>
</protein>
<proteinExistence type="predicted"/>
<feature type="domain" description="Bacterial CdiA-CT RNAse A" evidence="1">
    <location>
        <begin position="164"/>
        <end position="275"/>
    </location>
</feature>
<dbReference type="CDD" id="cd20684">
    <property type="entry name" value="CdiA-CT_Yk_RNaseA-like"/>
    <property type="match status" value="1"/>
</dbReference>
<accession>A0A892HYU7</accession>
<evidence type="ECO:0000259" key="1">
    <source>
        <dbReference type="Pfam" id="PF18431"/>
    </source>
</evidence>
<evidence type="ECO:0000313" key="3">
    <source>
        <dbReference type="Proteomes" id="UP000625568"/>
    </source>
</evidence>
<dbReference type="GeneID" id="93126576"/>
<organism evidence="2 3">
    <name type="scientific">Burkholderia dolosa</name>
    <dbReference type="NCBI Taxonomy" id="152500"/>
    <lineage>
        <taxon>Bacteria</taxon>
        <taxon>Pseudomonadati</taxon>
        <taxon>Pseudomonadota</taxon>
        <taxon>Betaproteobacteria</taxon>
        <taxon>Burkholderiales</taxon>
        <taxon>Burkholderiaceae</taxon>
        <taxon>Burkholderia</taxon>
        <taxon>Burkholderia cepacia complex</taxon>
    </lineage>
</organism>
<evidence type="ECO:0000313" key="2">
    <source>
        <dbReference type="EMBL" id="QRO75906.1"/>
    </source>
</evidence>
<name>A0A892HYU7_9BURK</name>
<dbReference type="Proteomes" id="UP000625568">
    <property type="component" value="Chromosome 1"/>
</dbReference>
<gene>
    <name evidence="2" type="ORF">I6K02_08060</name>
</gene>
<dbReference type="Pfam" id="PF18431">
    <property type="entry name" value="RNAse_A_bac"/>
    <property type="match status" value="1"/>
</dbReference>
<dbReference type="RefSeq" id="WP_045552491.1">
    <property type="nucleotide sequence ID" value="NZ_CABVPR010000036.1"/>
</dbReference>